<dbReference type="GO" id="GO:0000287">
    <property type="term" value="F:magnesium ion binding"/>
    <property type="evidence" value="ECO:0007669"/>
    <property type="project" value="UniProtKB-UniRule"/>
</dbReference>
<feature type="binding site" evidence="9 10">
    <location>
        <position position="90"/>
    </location>
    <ligand>
        <name>Mg(2+)</name>
        <dbReference type="ChEBI" id="CHEBI:18420"/>
        <label>2</label>
    </ligand>
</feature>
<comment type="subcellular location">
    <subcellularLocation>
        <location evidence="9">Cell membrane</location>
        <topology evidence="9">Peripheral membrane protein</topology>
        <orientation evidence="9">Cytoplasmic side</orientation>
    </subcellularLocation>
</comment>
<protein>
    <recommendedName>
        <fullName evidence="9">3'(2'),5'-bisphosphate nucleotidase CysQ</fullName>
        <ecNumber evidence="9">3.1.3.7</ecNumber>
    </recommendedName>
    <alternativeName>
        <fullName evidence="9">3'(2'),5-bisphosphonucleoside 3'(2')-phosphohydrolase</fullName>
    </alternativeName>
    <alternativeName>
        <fullName evidence="9">3'-phosphoadenosine 5'-phosphate phosphatase</fullName>
        <shortName evidence="9">PAP phosphatase</shortName>
    </alternativeName>
</protein>
<dbReference type="GO" id="GO:0046854">
    <property type="term" value="P:phosphatidylinositol phosphate biosynthetic process"/>
    <property type="evidence" value="ECO:0007669"/>
    <property type="project" value="InterPro"/>
</dbReference>
<dbReference type="SUPFAM" id="SSF56655">
    <property type="entry name" value="Carbohydrate phosphatase"/>
    <property type="match status" value="1"/>
</dbReference>
<evidence type="ECO:0000256" key="1">
    <source>
        <dbReference type="ARBA" id="ARBA00001625"/>
    </source>
</evidence>
<evidence type="ECO:0000256" key="2">
    <source>
        <dbReference type="ARBA" id="ARBA00005289"/>
    </source>
</evidence>
<dbReference type="Gene3D" id="3.40.190.80">
    <property type="match status" value="1"/>
</dbReference>
<feature type="binding site" evidence="9">
    <location>
        <position position="222"/>
    </location>
    <ligand>
        <name>substrate</name>
    </ligand>
</feature>
<feature type="binding site" evidence="9">
    <location>
        <position position="70"/>
    </location>
    <ligand>
        <name>substrate</name>
    </ligand>
</feature>
<organism evidence="11">
    <name type="scientific">Roseihalotalea indica</name>
    <dbReference type="NCBI Taxonomy" id="2867963"/>
    <lineage>
        <taxon>Bacteria</taxon>
        <taxon>Pseudomonadati</taxon>
        <taxon>Bacteroidota</taxon>
        <taxon>Cytophagia</taxon>
        <taxon>Cytophagales</taxon>
        <taxon>Catalimonadaceae</taxon>
        <taxon>Roseihalotalea</taxon>
    </lineage>
</organism>
<dbReference type="PROSITE" id="PS00630">
    <property type="entry name" value="IMP_2"/>
    <property type="match status" value="1"/>
</dbReference>
<comment type="cofactor">
    <cofactor evidence="9 10">
        <name>Mg(2+)</name>
        <dbReference type="ChEBI" id="CHEBI:18420"/>
    </cofactor>
</comment>
<comment type="similarity">
    <text evidence="2 9">Belongs to the inositol monophosphatase superfamily. CysQ family.</text>
</comment>
<reference evidence="11" key="1">
    <citation type="journal article" date="2023" name="Comput. Struct. Biotechnol. J.">
        <title>Discovery of a novel marine Bacteroidetes with a rich repertoire of carbohydrate-active enzymes.</title>
        <authorList>
            <person name="Chen B."/>
            <person name="Liu G."/>
            <person name="Chen Q."/>
            <person name="Wang H."/>
            <person name="Liu L."/>
            <person name="Tang K."/>
        </authorList>
    </citation>
    <scope>NUCLEOTIDE SEQUENCE</scope>
    <source>
        <strain evidence="11">TK19036</strain>
    </source>
</reference>
<accession>A0AA49GSQ3</accession>
<evidence type="ECO:0000256" key="6">
    <source>
        <dbReference type="ARBA" id="ARBA00022801"/>
    </source>
</evidence>
<evidence type="ECO:0000256" key="5">
    <source>
        <dbReference type="ARBA" id="ARBA00022723"/>
    </source>
</evidence>
<dbReference type="CDD" id="cd01638">
    <property type="entry name" value="CysQ"/>
    <property type="match status" value="1"/>
</dbReference>
<dbReference type="Pfam" id="PF00459">
    <property type="entry name" value="Inositol_P"/>
    <property type="match status" value="1"/>
</dbReference>
<sequence length="264" mass="29053">MNSNIQIATLQDIAVAAGKKILEIYHDSDFSQVVDFKSDNSPLTLADKASHEVIVAALQKHFPEIPIISEEGKGIAYDARKDWEMFWLVDPLDGTKEFIKRNGQFTVNIALIHHHHPVVGVIYTPVTEELYYSTTEGYVSDLKAGAYKQTGTEVAQEISVRKHKGDKVAVRSSSHASEEEEVVLSKYGVTESISRGSSLKFCMVAEGKADVYYRHGPTMEWDTAAGQAIVEGAGGKVFKGTGPELFTYNKESLLNGSFLVLADH</sequence>
<feature type="binding site" evidence="10">
    <location>
        <position position="92"/>
    </location>
    <ligand>
        <name>Mg(2+)</name>
        <dbReference type="ChEBI" id="CHEBI:18420"/>
        <label>1</label>
        <note>catalytic</note>
    </ligand>
</feature>
<feature type="binding site" evidence="9">
    <location>
        <position position="92"/>
    </location>
    <ligand>
        <name>Mg(2+)</name>
        <dbReference type="ChEBI" id="CHEBI:18420"/>
        <label>1</label>
    </ligand>
</feature>
<dbReference type="EC" id="3.1.3.7" evidence="9"/>
<evidence type="ECO:0000256" key="10">
    <source>
        <dbReference type="PIRSR" id="PIRSR600760-2"/>
    </source>
</evidence>
<reference evidence="11" key="2">
    <citation type="journal article" date="2024" name="Antonie Van Leeuwenhoek">
        <title>Roseihalotalea indica gen. nov., sp. nov., a halophilic Bacteroidetes from mesopelagic Southwest Indian Ocean with higher carbohydrate metabolic potential.</title>
        <authorList>
            <person name="Chen B."/>
            <person name="Zhang M."/>
            <person name="Lin D."/>
            <person name="Ye J."/>
            <person name="Tang K."/>
        </authorList>
    </citation>
    <scope>NUCLEOTIDE SEQUENCE</scope>
    <source>
        <strain evidence="11">TK19036</strain>
    </source>
</reference>
<dbReference type="PROSITE" id="PS00629">
    <property type="entry name" value="IMP_1"/>
    <property type="match status" value="1"/>
</dbReference>
<evidence type="ECO:0000256" key="8">
    <source>
        <dbReference type="ARBA" id="ARBA00023136"/>
    </source>
</evidence>
<feature type="binding site" evidence="9">
    <location>
        <position position="70"/>
    </location>
    <ligand>
        <name>Mg(2+)</name>
        <dbReference type="ChEBI" id="CHEBI:18420"/>
        <label>1</label>
    </ligand>
</feature>
<dbReference type="NCBIfam" id="TIGR01331">
    <property type="entry name" value="bisphos_cysQ"/>
    <property type="match status" value="1"/>
</dbReference>
<keyword evidence="5 9" id="KW-0479">Metal-binding</keyword>
<keyword evidence="7 9" id="KW-0460">Magnesium</keyword>
<keyword evidence="8 9" id="KW-0472">Membrane</keyword>
<dbReference type="InterPro" id="IPR000760">
    <property type="entry name" value="Inositol_monophosphatase-like"/>
</dbReference>
<comment type="function">
    <text evidence="9">Converts adenosine-3',5'-bisphosphate (PAP) to AMP.</text>
</comment>
<feature type="binding site" evidence="9 10">
    <location>
        <position position="93"/>
    </location>
    <ligand>
        <name>Mg(2+)</name>
        <dbReference type="ChEBI" id="CHEBI:18420"/>
        <label>2</label>
    </ligand>
</feature>
<feature type="binding site" evidence="10">
    <location>
        <position position="222"/>
    </location>
    <ligand>
        <name>Mg(2+)</name>
        <dbReference type="ChEBI" id="CHEBI:18420"/>
        <label>1</label>
        <note>catalytic</note>
    </ligand>
</feature>
<feature type="binding site" evidence="9">
    <location>
        <position position="222"/>
    </location>
    <ligand>
        <name>Mg(2+)</name>
        <dbReference type="ChEBI" id="CHEBI:18420"/>
        <label>2</label>
    </ligand>
</feature>
<evidence type="ECO:0000313" key="11">
    <source>
        <dbReference type="EMBL" id="WKN39349.1"/>
    </source>
</evidence>
<dbReference type="InterPro" id="IPR006240">
    <property type="entry name" value="CysQ"/>
</dbReference>
<dbReference type="HAMAP" id="MF_02095">
    <property type="entry name" value="CysQ"/>
    <property type="match status" value="1"/>
</dbReference>
<dbReference type="Gene3D" id="3.30.540.10">
    <property type="entry name" value="Fructose-1,6-Bisphosphatase, subunit A, domain 1"/>
    <property type="match status" value="1"/>
</dbReference>
<dbReference type="GO" id="GO:0005886">
    <property type="term" value="C:plasma membrane"/>
    <property type="evidence" value="ECO:0007669"/>
    <property type="project" value="UniProtKB-SubCell"/>
</dbReference>
<evidence type="ECO:0000256" key="4">
    <source>
        <dbReference type="ARBA" id="ARBA00022519"/>
    </source>
</evidence>
<gene>
    <name evidence="9 11" type="primary">cysQ</name>
    <name evidence="11" type="ORF">K4G66_11670</name>
</gene>
<dbReference type="EMBL" id="CP120682">
    <property type="protein sequence ID" value="WKN39349.1"/>
    <property type="molecule type" value="Genomic_DNA"/>
</dbReference>
<keyword evidence="6 9" id="KW-0378">Hydrolase</keyword>
<evidence type="ECO:0000256" key="7">
    <source>
        <dbReference type="ARBA" id="ARBA00022842"/>
    </source>
</evidence>
<name>A0AA49GSQ3_9BACT</name>
<evidence type="ECO:0000256" key="3">
    <source>
        <dbReference type="ARBA" id="ARBA00022475"/>
    </source>
</evidence>
<dbReference type="InterPro" id="IPR020550">
    <property type="entry name" value="Inositol_monophosphatase_CS"/>
</dbReference>
<dbReference type="GO" id="GO:0050427">
    <property type="term" value="P:3'-phosphoadenosine 5'-phosphosulfate metabolic process"/>
    <property type="evidence" value="ECO:0007669"/>
    <property type="project" value="TreeGrafter"/>
</dbReference>
<dbReference type="GO" id="GO:0000103">
    <property type="term" value="P:sulfate assimilation"/>
    <property type="evidence" value="ECO:0007669"/>
    <property type="project" value="TreeGrafter"/>
</dbReference>
<dbReference type="PRINTS" id="PR00377">
    <property type="entry name" value="IMPHPHTASES"/>
</dbReference>
<feature type="binding site" evidence="10">
    <location>
        <position position="70"/>
    </location>
    <ligand>
        <name>Mg(2+)</name>
        <dbReference type="ChEBI" id="CHEBI:18420"/>
        <label>1</label>
        <note>catalytic</note>
    </ligand>
</feature>
<feature type="binding site" evidence="9">
    <location>
        <begin position="92"/>
        <end position="95"/>
    </location>
    <ligand>
        <name>substrate</name>
    </ligand>
</feature>
<dbReference type="InterPro" id="IPR020583">
    <property type="entry name" value="Inositol_monoP_metal-BS"/>
</dbReference>
<keyword evidence="4" id="KW-0997">Cell inner membrane</keyword>
<dbReference type="PANTHER" id="PTHR43028:SF5">
    <property type="entry name" value="3'(2'),5'-BISPHOSPHATE NUCLEOTIDASE 1"/>
    <property type="match status" value="1"/>
</dbReference>
<dbReference type="InterPro" id="IPR050725">
    <property type="entry name" value="CysQ/Inositol_MonoPase"/>
</dbReference>
<proteinExistence type="inferred from homology"/>
<keyword evidence="3 9" id="KW-1003">Cell membrane</keyword>
<dbReference type="AlphaFoldDB" id="A0AA49GSQ3"/>
<comment type="catalytic activity">
    <reaction evidence="1 9">
        <text>adenosine 3',5'-bisphosphate + H2O = AMP + phosphate</text>
        <dbReference type="Rhea" id="RHEA:10040"/>
        <dbReference type="ChEBI" id="CHEBI:15377"/>
        <dbReference type="ChEBI" id="CHEBI:43474"/>
        <dbReference type="ChEBI" id="CHEBI:58343"/>
        <dbReference type="ChEBI" id="CHEBI:456215"/>
        <dbReference type="EC" id="3.1.3.7"/>
    </reaction>
</comment>
<feature type="binding site" evidence="9">
    <location>
        <position position="90"/>
    </location>
    <ligand>
        <name>Mg(2+)</name>
        <dbReference type="ChEBI" id="CHEBI:18420"/>
        <label>1</label>
    </ligand>
</feature>
<evidence type="ECO:0000256" key="9">
    <source>
        <dbReference type="HAMAP-Rule" id="MF_02095"/>
    </source>
</evidence>
<dbReference type="PANTHER" id="PTHR43028">
    <property type="entry name" value="3'(2'),5'-BISPHOSPHATE NUCLEOTIDASE 1"/>
    <property type="match status" value="1"/>
</dbReference>
<dbReference type="GO" id="GO:0008441">
    <property type="term" value="F:3'(2'),5'-bisphosphate nucleotidase activity"/>
    <property type="evidence" value="ECO:0007669"/>
    <property type="project" value="UniProtKB-UniRule"/>
</dbReference>